<name>A0A383F3M5_9ZZZZ</name>
<dbReference type="EMBL" id="UINC01230735">
    <property type="protein sequence ID" value="SVE62988.1"/>
    <property type="molecule type" value="Genomic_DNA"/>
</dbReference>
<feature type="transmembrane region" description="Helical" evidence="1">
    <location>
        <begin position="12"/>
        <end position="29"/>
    </location>
</feature>
<accession>A0A383F3M5</accession>
<evidence type="ECO:0000256" key="1">
    <source>
        <dbReference type="SAM" id="Phobius"/>
    </source>
</evidence>
<keyword evidence="1" id="KW-1133">Transmembrane helix</keyword>
<keyword evidence="1" id="KW-0472">Membrane</keyword>
<proteinExistence type="predicted"/>
<evidence type="ECO:0000313" key="2">
    <source>
        <dbReference type="EMBL" id="SVE62988.1"/>
    </source>
</evidence>
<sequence>MTDQFGIEIAELIMPWIAVLVSLITAFWLKDFVANFITGIK</sequence>
<keyword evidence="1" id="KW-0812">Transmembrane</keyword>
<gene>
    <name evidence="2" type="ORF">METZ01_LOCUS515842</name>
</gene>
<feature type="non-terminal residue" evidence="2">
    <location>
        <position position="41"/>
    </location>
</feature>
<reference evidence="2" key="1">
    <citation type="submission" date="2018-05" db="EMBL/GenBank/DDBJ databases">
        <authorList>
            <person name="Lanie J.A."/>
            <person name="Ng W.-L."/>
            <person name="Kazmierczak K.M."/>
            <person name="Andrzejewski T.M."/>
            <person name="Davidsen T.M."/>
            <person name="Wayne K.J."/>
            <person name="Tettelin H."/>
            <person name="Glass J.I."/>
            <person name="Rusch D."/>
            <person name="Podicherti R."/>
            <person name="Tsui H.-C.T."/>
            <person name="Winkler M.E."/>
        </authorList>
    </citation>
    <scope>NUCLEOTIDE SEQUENCE</scope>
</reference>
<dbReference type="AlphaFoldDB" id="A0A383F3M5"/>
<protein>
    <submittedName>
        <fullName evidence="2">Uncharacterized protein</fullName>
    </submittedName>
</protein>
<organism evidence="2">
    <name type="scientific">marine metagenome</name>
    <dbReference type="NCBI Taxonomy" id="408172"/>
    <lineage>
        <taxon>unclassified sequences</taxon>
        <taxon>metagenomes</taxon>
        <taxon>ecological metagenomes</taxon>
    </lineage>
</organism>